<comment type="caution">
    <text evidence="2">The sequence shown here is derived from an EMBL/GenBank/DDBJ whole genome shotgun (WGS) entry which is preliminary data.</text>
</comment>
<protein>
    <submittedName>
        <fullName evidence="2">Uncharacterized protein</fullName>
    </submittedName>
</protein>
<feature type="compositionally biased region" description="Low complexity" evidence="1">
    <location>
        <begin position="270"/>
        <end position="284"/>
    </location>
</feature>
<sequence>MPRPGSQAFRAVSPDVPADLAPVASALRRVPEVLLRQAGCLAAQAVRRQPEASVSVSRRELSRRAACPVVPLLPAALSLPKARALTSPRAACPAAAWRRQDVHRVRHPDDRQGGVRPVPLSELPGLRASVSALPLWAGCRGALPARHSAWRRGLASEACARDLRRAAACRVAAVLRPAAVGSASDVRGRPPAVAWLASQVPPRAAPAVPGPAMASRVRPRAVAVWDVQAQPPAEASSGAPQAARAVRERAAAPDAARLPEAGSALPVQPRAARAGQALQAGSASRVLRPAAEQDVRAPQREVAPADAALRPAVPDV</sequence>
<evidence type="ECO:0000313" key="3">
    <source>
        <dbReference type="Proteomes" id="UP001565471"/>
    </source>
</evidence>
<dbReference type="Proteomes" id="UP001565471">
    <property type="component" value="Unassembled WGS sequence"/>
</dbReference>
<name>A0ABV4FFS1_BRAEL</name>
<feature type="region of interest" description="Disordered" evidence="1">
    <location>
        <begin position="232"/>
        <end position="316"/>
    </location>
</feature>
<feature type="compositionally biased region" description="Low complexity" evidence="1">
    <location>
        <begin position="252"/>
        <end position="261"/>
    </location>
</feature>
<accession>A0ABV4FFS1</accession>
<reference evidence="2 3" key="1">
    <citation type="submission" date="2024-07" db="EMBL/GenBank/DDBJ databases">
        <title>Genomic Encyclopedia of Type Strains, Phase V (KMG-V): Genome sequencing to study the core and pangenomes of soil and plant-associated prokaryotes.</title>
        <authorList>
            <person name="Whitman W."/>
        </authorList>
    </citation>
    <scope>NUCLEOTIDE SEQUENCE [LARGE SCALE GENOMIC DNA]</scope>
    <source>
        <strain evidence="2 3">USDA 415</strain>
    </source>
</reference>
<evidence type="ECO:0000256" key="1">
    <source>
        <dbReference type="SAM" id="MobiDB-lite"/>
    </source>
</evidence>
<proteinExistence type="predicted"/>
<gene>
    <name evidence="2" type="ORF">ABIF29_009128</name>
</gene>
<dbReference type="EMBL" id="JBGBZA010000002">
    <property type="protein sequence ID" value="MEY9322329.1"/>
    <property type="molecule type" value="Genomic_DNA"/>
</dbReference>
<keyword evidence="3" id="KW-1185">Reference proteome</keyword>
<organism evidence="2 3">
    <name type="scientific">Bradyrhizobium elkanii</name>
    <dbReference type="NCBI Taxonomy" id="29448"/>
    <lineage>
        <taxon>Bacteria</taxon>
        <taxon>Pseudomonadati</taxon>
        <taxon>Pseudomonadota</taxon>
        <taxon>Alphaproteobacteria</taxon>
        <taxon>Hyphomicrobiales</taxon>
        <taxon>Nitrobacteraceae</taxon>
        <taxon>Bradyrhizobium</taxon>
    </lineage>
</organism>
<evidence type="ECO:0000313" key="2">
    <source>
        <dbReference type="EMBL" id="MEY9322329.1"/>
    </source>
</evidence>